<keyword evidence="3" id="KW-1185">Reference proteome</keyword>
<dbReference type="HOGENOM" id="CLU_2394947_0_0_7"/>
<dbReference type="STRING" id="96561.Dole_0865"/>
<dbReference type="EMBL" id="CP000859">
    <property type="protein sequence ID" value="ABW66675.1"/>
    <property type="molecule type" value="Genomic_DNA"/>
</dbReference>
<accession>A8ZVW6</accession>
<evidence type="ECO:0000313" key="2">
    <source>
        <dbReference type="EMBL" id="ABW66675.1"/>
    </source>
</evidence>
<proteinExistence type="predicted"/>
<sequence length="93" mass="10583">MTRPPIRVIRHLLLAMVLVLVTGLTLGCSSELEKKVAAQKALQSTLQKQENELREVLNQHREAEEMQAEADRLASQADSRKADNSHLRYDARY</sequence>
<protein>
    <submittedName>
        <fullName evidence="2">Uncharacterized protein</fullName>
    </submittedName>
</protein>
<dbReference type="AlphaFoldDB" id="A8ZVW6"/>
<name>A8ZVW6_DESOH</name>
<evidence type="ECO:0000313" key="3">
    <source>
        <dbReference type="Proteomes" id="UP000008561"/>
    </source>
</evidence>
<gene>
    <name evidence="2" type="ordered locus">Dole_0865</name>
</gene>
<feature type="region of interest" description="Disordered" evidence="1">
    <location>
        <begin position="63"/>
        <end position="93"/>
    </location>
</feature>
<dbReference type="KEGG" id="dol:Dole_0865"/>
<organism evidence="2 3">
    <name type="scientific">Desulfosudis oleivorans (strain DSM 6200 / JCM 39069 / Hxd3)</name>
    <name type="common">Desulfococcus oleovorans</name>
    <dbReference type="NCBI Taxonomy" id="96561"/>
    <lineage>
        <taxon>Bacteria</taxon>
        <taxon>Pseudomonadati</taxon>
        <taxon>Thermodesulfobacteriota</taxon>
        <taxon>Desulfobacteria</taxon>
        <taxon>Desulfobacterales</taxon>
        <taxon>Desulfosudaceae</taxon>
        <taxon>Desulfosudis</taxon>
    </lineage>
</organism>
<reference evidence="2 3" key="1">
    <citation type="submission" date="2007-10" db="EMBL/GenBank/DDBJ databases">
        <title>Complete sequence of Desulfococcus oleovorans Hxd3.</title>
        <authorList>
            <consortium name="US DOE Joint Genome Institute"/>
            <person name="Copeland A."/>
            <person name="Lucas S."/>
            <person name="Lapidus A."/>
            <person name="Barry K."/>
            <person name="Glavina del Rio T."/>
            <person name="Dalin E."/>
            <person name="Tice H."/>
            <person name="Pitluck S."/>
            <person name="Kiss H."/>
            <person name="Brettin T."/>
            <person name="Bruce D."/>
            <person name="Detter J.C."/>
            <person name="Han C."/>
            <person name="Schmutz J."/>
            <person name="Larimer F."/>
            <person name="Land M."/>
            <person name="Hauser L."/>
            <person name="Kyrpides N."/>
            <person name="Kim E."/>
            <person name="Wawrik B."/>
            <person name="Richardson P."/>
        </authorList>
    </citation>
    <scope>NUCLEOTIDE SEQUENCE [LARGE SCALE GENOMIC DNA]</scope>
    <source>
        <strain evidence="3">DSM 6200 / JCM 39069 / Hxd3</strain>
    </source>
</reference>
<evidence type="ECO:0000256" key="1">
    <source>
        <dbReference type="SAM" id="MobiDB-lite"/>
    </source>
</evidence>
<dbReference type="PROSITE" id="PS51257">
    <property type="entry name" value="PROKAR_LIPOPROTEIN"/>
    <property type="match status" value="1"/>
</dbReference>
<dbReference type="Proteomes" id="UP000008561">
    <property type="component" value="Chromosome"/>
</dbReference>